<protein>
    <submittedName>
        <fullName evidence="2">Uncharacterized protein</fullName>
    </submittedName>
</protein>
<dbReference type="EMBL" id="PDUG01000004">
    <property type="protein sequence ID" value="PIC31504.1"/>
    <property type="molecule type" value="Genomic_DNA"/>
</dbReference>
<accession>A0A2G5TW67</accession>
<gene>
    <name evidence="2" type="primary">Cnig_chr_IV.g12185</name>
    <name evidence="2" type="ORF">B9Z55_012185</name>
</gene>
<dbReference type="SUPFAM" id="SSF55797">
    <property type="entry name" value="PR-1-like"/>
    <property type="match status" value="1"/>
</dbReference>
<dbReference type="OrthoDB" id="674273at2759"/>
<dbReference type="Gene3D" id="3.40.33.10">
    <property type="entry name" value="CAP"/>
    <property type="match status" value="1"/>
</dbReference>
<dbReference type="AlphaFoldDB" id="A0A2G5TW67"/>
<evidence type="ECO:0000313" key="2">
    <source>
        <dbReference type="EMBL" id="PIC31504.1"/>
    </source>
</evidence>
<evidence type="ECO:0000313" key="3">
    <source>
        <dbReference type="Proteomes" id="UP000230233"/>
    </source>
</evidence>
<organism evidence="2 3">
    <name type="scientific">Caenorhabditis nigoni</name>
    <dbReference type="NCBI Taxonomy" id="1611254"/>
    <lineage>
        <taxon>Eukaryota</taxon>
        <taxon>Metazoa</taxon>
        <taxon>Ecdysozoa</taxon>
        <taxon>Nematoda</taxon>
        <taxon>Chromadorea</taxon>
        <taxon>Rhabditida</taxon>
        <taxon>Rhabditina</taxon>
        <taxon>Rhabditomorpha</taxon>
        <taxon>Rhabditoidea</taxon>
        <taxon>Rhabditidae</taxon>
        <taxon>Peloderinae</taxon>
        <taxon>Caenorhabditis</taxon>
    </lineage>
</organism>
<dbReference type="Proteomes" id="UP000230233">
    <property type="component" value="Chromosome IV"/>
</dbReference>
<proteinExistence type="predicted"/>
<comment type="caution">
    <text evidence="2">The sequence shown here is derived from an EMBL/GenBank/DDBJ whole genome shotgun (WGS) entry which is preliminary data.</text>
</comment>
<keyword evidence="1" id="KW-0732">Signal</keyword>
<feature type="signal peptide" evidence="1">
    <location>
        <begin position="1"/>
        <end position="20"/>
    </location>
</feature>
<sequence>MKAFMVFIAILATVCLHATGTKLVSTTKEEYLKELNELRRNAAKKYQIPNMYKLFWNDTLAEESLRDNYRGIWATRRKTYRDSDPLTEDRDLNSDLAEDNRAALVEEYKKEEDLHELEILTPGQQKIGCIEWDKEPYETYCFLEPEGSGNSWNIPQGDPGSDCAQGFENDDGLCSPEIEPTPTAHATGTTFTRTTKEEYLKDLNELRREVAKKYRIPNMYELFWDNVAAEEALVTDKDGLGETKRRTFRDSDPFTEVRDLDSDLDFDNRAALVEEYGDSDYIRAERVRLMKVMSMSIDSCLATLR</sequence>
<reference evidence="3" key="1">
    <citation type="submission" date="2017-10" db="EMBL/GenBank/DDBJ databases">
        <title>Rapid genome shrinkage in a self-fertile nematode reveals novel sperm competition proteins.</title>
        <authorList>
            <person name="Yin D."/>
            <person name="Schwarz E.M."/>
            <person name="Thomas C.G."/>
            <person name="Felde R.L."/>
            <person name="Korf I.F."/>
            <person name="Cutter A.D."/>
            <person name="Schartner C.M."/>
            <person name="Ralston E.J."/>
            <person name="Meyer B.J."/>
            <person name="Haag E.S."/>
        </authorList>
    </citation>
    <scope>NUCLEOTIDE SEQUENCE [LARGE SCALE GENOMIC DNA]</scope>
    <source>
        <strain evidence="3">JU1422</strain>
    </source>
</reference>
<keyword evidence="3" id="KW-1185">Reference proteome</keyword>
<dbReference type="InterPro" id="IPR035940">
    <property type="entry name" value="CAP_sf"/>
</dbReference>
<name>A0A2G5TW67_9PELO</name>
<feature type="chain" id="PRO_5013707368" evidence="1">
    <location>
        <begin position="21"/>
        <end position="305"/>
    </location>
</feature>
<evidence type="ECO:0000256" key="1">
    <source>
        <dbReference type="SAM" id="SignalP"/>
    </source>
</evidence>